<comment type="subcellular location">
    <subcellularLocation>
        <location evidence="1">Golgi apparatus membrane</location>
        <topology evidence="1">Single-pass type II membrane protein</topology>
    </subcellularLocation>
</comment>
<dbReference type="Gene3D" id="3.40.50.300">
    <property type="entry name" value="P-loop containing nucleotide triphosphate hydrolases"/>
    <property type="match status" value="1"/>
</dbReference>
<keyword evidence="11" id="KW-1185">Reference proteome</keyword>
<evidence type="ECO:0000313" key="11">
    <source>
        <dbReference type="Proteomes" id="UP000198406"/>
    </source>
</evidence>
<evidence type="ECO:0000256" key="5">
    <source>
        <dbReference type="ARBA" id="ARBA00022989"/>
    </source>
</evidence>
<dbReference type="Proteomes" id="UP000198406">
    <property type="component" value="Unassembled WGS sequence"/>
</dbReference>
<evidence type="ECO:0000256" key="3">
    <source>
        <dbReference type="ARBA" id="ARBA00022679"/>
    </source>
</evidence>
<name>A0A1Z5JSX7_FISSO</name>
<proteinExistence type="inferred from homology"/>
<keyword evidence="3 10" id="KW-0808">Transferase</keyword>
<comment type="caution">
    <text evidence="10">The sequence shown here is derived from an EMBL/GenBank/DDBJ whole genome shotgun (WGS) entry which is preliminary data.</text>
</comment>
<reference evidence="10 11" key="1">
    <citation type="journal article" date="2015" name="Plant Cell">
        <title>Oil accumulation by the oleaginous diatom Fistulifera solaris as revealed by the genome and transcriptome.</title>
        <authorList>
            <person name="Tanaka T."/>
            <person name="Maeda Y."/>
            <person name="Veluchamy A."/>
            <person name="Tanaka M."/>
            <person name="Abida H."/>
            <person name="Marechal E."/>
            <person name="Bowler C."/>
            <person name="Muto M."/>
            <person name="Sunaga Y."/>
            <person name="Tanaka M."/>
            <person name="Yoshino T."/>
            <person name="Taniguchi T."/>
            <person name="Fukuda Y."/>
            <person name="Nemoto M."/>
            <person name="Matsumoto M."/>
            <person name="Wong P.S."/>
            <person name="Aburatani S."/>
            <person name="Fujibuchi W."/>
        </authorList>
    </citation>
    <scope>NUCLEOTIDE SEQUENCE [LARGE SCALE GENOMIC DNA]</scope>
    <source>
        <strain evidence="10 11">JPCC DA0580</strain>
    </source>
</reference>
<keyword evidence="6" id="KW-0333">Golgi apparatus</keyword>
<dbReference type="Pfam" id="PF03567">
    <property type="entry name" value="Sulfotransfer_2"/>
    <property type="match status" value="1"/>
</dbReference>
<feature type="transmembrane region" description="Helical" evidence="9">
    <location>
        <begin position="20"/>
        <end position="39"/>
    </location>
</feature>
<evidence type="ECO:0000256" key="6">
    <source>
        <dbReference type="ARBA" id="ARBA00023034"/>
    </source>
</evidence>
<dbReference type="InterPro" id="IPR027417">
    <property type="entry name" value="P-loop_NTPase"/>
</dbReference>
<dbReference type="InParanoid" id="A0A1Z5JSX7"/>
<dbReference type="PANTHER" id="PTHR12137">
    <property type="entry name" value="CARBOHYDRATE SULFOTRANSFERASE"/>
    <property type="match status" value="1"/>
</dbReference>
<sequence>MSLSPPASPRSSHSSLWKSFLVAIIVLLTIVVVSVYTNYQGLLLLADSLEADERPQDYIEVVQNVHFDDNLQDTTNSSIPDDRIVNPAEPIKNLVEYGDFIYENDDWDAAPIIIERYKLAFFTIPKVGCTTWKQLFRRMMGYSNWATEEYVNMLPWNPQTNGLKYLYDFPLEKANEIMTSPEWTRAIFVRDPKERLVSAYLDKGVGNPNYMREKCCGKSEDCVRDASRSLESFLRVAMKCDNAHWSPQAKRIDDKYWSYINFVGRMENLADDAKRLLRQIGAWQRYGASGWGKGGKNSIFQTKAGGVGRYHATNAHDKLKETISSAELEEAIEMYYAEDYLNPVLNFTNYHLYNGNKNQGIR</sequence>
<protein>
    <submittedName>
        <fullName evidence="10">Carbohydrate 4-sulfotransferase 9</fullName>
    </submittedName>
</protein>
<evidence type="ECO:0000256" key="4">
    <source>
        <dbReference type="ARBA" id="ARBA00022692"/>
    </source>
</evidence>
<dbReference type="InterPro" id="IPR018011">
    <property type="entry name" value="Carb_sulfotrans_8-10"/>
</dbReference>
<dbReference type="InterPro" id="IPR005331">
    <property type="entry name" value="Sulfotransferase"/>
</dbReference>
<keyword evidence="8" id="KW-0325">Glycoprotein</keyword>
<dbReference type="AlphaFoldDB" id="A0A1Z5JSX7"/>
<comment type="similarity">
    <text evidence="2">Belongs to the sulfotransferase 2 family.</text>
</comment>
<gene>
    <name evidence="10" type="ORF">FisN_5Hu529</name>
</gene>
<evidence type="ECO:0000256" key="2">
    <source>
        <dbReference type="ARBA" id="ARBA00006339"/>
    </source>
</evidence>
<dbReference type="OrthoDB" id="206904at2759"/>
<dbReference type="GO" id="GO:0016051">
    <property type="term" value="P:carbohydrate biosynthetic process"/>
    <property type="evidence" value="ECO:0007669"/>
    <property type="project" value="InterPro"/>
</dbReference>
<keyword evidence="4 9" id="KW-0812">Transmembrane</keyword>
<organism evidence="10 11">
    <name type="scientific">Fistulifera solaris</name>
    <name type="common">Oleaginous diatom</name>
    <dbReference type="NCBI Taxonomy" id="1519565"/>
    <lineage>
        <taxon>Eukaryota</taxon>
        <taxon>Sar</taxon>
        <taxon>Stramenopiles</taxon>
        <taxon>Ochrophyta</taxon>
        <taxon>Bacillariophyta</taxon>
        <taxon>Bacillariophyceae</taxon>
        <taxon>Bacillariophycidae</taxon>
        <taxon>Naviculales</taxon>
        <taxon>Naviculaceae</taxon>
        <taxon>Fistulifera</taxon>
    </lineage>
</organism>
<evidence type="ECO:0000256" key="1">
    <source>
        <dbReference type="ARBA" id="ARBA00004323"/>
    </source>
</evidence>
<dbReference type="EMBL" id="BDSP01000111">
    <property type="protein sequence ID" value="GAX17143.1"/>
    <property type="molecule type" value="Genomic_DNA"/>
</dbReference>
<keyword evidence="5 9" id="KW-1133">Transmembrane helix</keyword>
<keyword evidence="7 9" id="KW-0472">Membrane</keyword>
<evidence type="ECO:0000313" key="10">
    <source>
        <dbReference type="EMBL" id="GAX17143.1"/>
    </source>
</evidence>
<evidence type="ECO:0000256" key="9">
    <source>
        <dbReference type="SAM" id="Phobius"/>
    </source>
</evidence>
<evidence type="ECO:0000256" key="7">
    <source>
        <dbReference type="ARBA" id="ARBA00023136"/>
    </source>
</evidence>
<evidence type="ECO:0000256" key="8">
    <source>
        <dbReference type="ARBA" id="ARBA00023180"/>
    </source>
</evidence>
<accession>A0A1Z5JSX7</accession>
<dbReference type="GO" id="GO:0008146">
    <property type="term" value="F:sulfotransferase activity"/>
    <property type="evidence" value="ECO:0007669"/>
    <property type="project" value="InterPro"/>
</dbReference>
<dbReference type="GO" id="GO:0000139">
    <property type="term" value="C:Golgi membrane"/>
    <property type="evidence" value="ECO:0007669"/>
    <property type="project" value="UniProtKB-SubCell"/>
</dbReference>
<dbReference type="PANTHER" id="PTHR12137:SF54">
    <property type="entry name" value="CARBOHYDRATE SULFOTRANSFERASE"/>
    <property type="match status" value="1"/>
</dbReference>